<dbReference type="AlphaFoldDB" id="X1G5D5"/>
<evidence type="ECO:0000313" key="1">
    <source>
        <dbReference type="EMBL" id="GAH53121.1"/>
    </source>
</evidence>
<protein>
    <submittedName>
        <fullName evidence="1">Uncharacterized protein</fullName>
    </submittedName>
</protein>
<comment type="caution">
    <text evidence="1">The sequence shown here is derived from an EMBL/GenBank/DDBJ whole genome shotgun (WGS) entry which is preliminary data.</text>
</comment>
<reference evidence="1" key="1">
    <citation type="journal article" date="2014" name="Front. Microbiol.">
        <title>High frequency of phylogenetically diverse reductive dehalogenase-homologous genes in deep subseafloor sedimentary metagenomes.</title>
        <authorList>
            <person name="Kawai M."/>
            <person name="Futagami T."/>
            <person name="Toyoda A."/>
            <person name="Takaki Y."/>
            <person name="Nishi S."/>
            <person name="Hori S."/>
            <person name="Arai W."/>
            <person name="Tsubouchi T."/>
            <person name="Morono Y."/>
            <person name="Uchiyama I."/>
            <person name="Ito T."/>
            <person name="Fujiyama A."/>
            <person name="Inagaki F."/>
            <person name="Takami H."/>
        </authorList>
    </citation>
    <scope>NUCLEOTIDE SEQUENCE</scope>
    <source>
        <strain evidence="1">Expedition CK06-06</strain>
    </source>
</reference>
<proteinExistence type="predicted"/>
<sequence length="289" mass="32591">PESKKIQDIIAFEDKRLGYVAYQTVMEISSSEGTWTLADRDEPLWDEVVAKLSDLNPKVYSTRKLNEMLTDFVWKFQSKGWRLSGILQDAEALISSVKDADVFARRIFLPIWGLFVDVSPFAVGDADFIPRAKHKKIDEELSKWESVRNEPELSRVKTLAVTKATGGDDYMIVQNAEDKVNQALNILRTFLYPIVPRATLKQMGIVGSFYSLYKDYFVEVTDTSKGKACSKPEACAGHELSGINNMVITPYVKEMVLDKSGFNKLTELLTSSNTSQLQRSLLRGAEWLG</sequence>
<accession>X1G5D5</accession>
<dbReference type="EMBL" id="BARU01019474">
    <property type="protein sequence ID" value="GAH53121.1"/>
    <property type="molecule type" value="Genomic_DNA"/>
</dbReference>
<organism evidence="1">
    <name type="scientific">marine sediment metagenome</name>
    <dbReference type="NCBI Taxonomy" id="412755"/>
    <lineage>
        <taxon>unclassified sequences</taxon>
        <taxon>metagenomes</taxon>
        <taxon>ecological metagenomes</taxon>
    </lineage>
</organism>
<feature type="non-terminal residue" evidence="1">
    <location>
        <position position="1"/>
    </location>
</feature>
<gene>
    <name evidence="1" type="ORF">S03H2_32062</name>
</gene>
<feature type="non-terminal residue" evidence="1">
    <location>
        <position position="289"/>
    </location>
</feature>
<name>X1G5D5_9ZZZZ</name>